<keyword evidence="3 15" id="KW-0547">Nucleotide-binding</keyword>
<dbReference type="PANTHER" id="PTHR47964">
    <property type="entry name" value="ATP-DEPENDENT DNA HELICASE HOMOLOG RECG, CHLOROPLASTIC"/>
    <property type="match status" value="1"/>
</dbReference>
<dbReference type="EMBL" id="JAFHKS010000043">
    <property type="protein sequence ID" value="MBN3545885.1"/>
    <property type="molecule type" value="Genomic_DNA"/>
</dbReference>
<evidence type="ECO:0000313" key="18">
    <source>
        <dbReference type="EMBL" id="MBN3545885.1"/>
    </source>
</evidence>
<keyword evidence="7 15" id="KW-0067">ATP-binding</keyword>
<dbReference type="Pfam" id="PF19833">
    <property type="entry name" value="RecG_dom3_C"/>
    <property type="match status" value="1"/>
</dbReference>
<sequence length="712" mass="80917">MCSARNCTWRFSCYANRKRARSKNLRHSAKREVTMLTQSITAVAGIGDKKAEELASMGIHSVEDLLEYLPYRYEDYQKKDLAEISHDEKATIEGKVHSEPSLRYFPKKKSRLSFRMLIGKYLITATIFNRPFLKNQISLGQTLTVTGKWDRNKMTLTVSDVHFGAFSDDRKIEPVYSVKGSLYGKTMRKIIDQAFRQFSGQIADPLPQELKEAYRLPDKETALKMMHFPENFQVLKAGRRRLAFEELLLFQLKMQIFRKWNRQQSKGASLKFDRKRVDGFIESLPFQLTDAQQRVVDEILKDLSAASRMNRLLQGDVGSGKTVVAAIALYAAVTANRQGALMVPTEILAEQHFQSLKELFTPFGITVALLTSSVKGKLRRETLNLLSQGEIQIMVGTHALIQDEVNFKNLGLVITDEQHRFGVNQRRVLREKGESPDVLFMTATPIPRTLAISAFGDMDVSTIDVMPAGRKPIITHWAKHGMLDRVLDFIKKEIESGRQAYVICPLIEESEKVDVQNAIDVHAQLSNYFQEYNVGLMHGRLHPTEKDEVMRKFAANNCQILVSTTVVEVGVNVPNATVMVIYDAERFGLSQLHQLRGRVGRGSDQSYCVLIADPKTEEGQERMRIMTETTNGFELSEKDLELRGPGDFFGNKQSGVPDFKVADLVHDYRILETARNDAARLVNSDEFWSSDTYQQIREILTSQGVLDKERLD</sequence>
<dbReference type="Proteomes" id="UP001319060">
    <property type="component" value="Unassembled WGS sequence"/>
</dbReference>
<evidence type="ECO:0000256" key="15">
    <source>
        <dbReference type="RuleBase" id="RU363016"/>
    </source>
</evidence>
<dbReference type="InterPro" id="IPR047112">
    <property type="entry name" value="RecG/Mfd"/>
</dbReference>
<dbReference type="SUPFAM" id="SSF50249">
    <property type="entry name" value="Nucleic acid-binding proteins"/>
    <property type="match status" value="1"/>
</dbReference>
<protein>
    <recommendedName>
        <fullName evidence="2 15">ATP-dependent DNA helicase RecG</fullName>
        <ecNumber evidence="13 15">5.6.2.4</ecNumber>
    </recommendedName>
</protein>
<dbReference type="Pfam" id="PF00270">
    <property type="entry name" value="DEAD"/>
    <property type="match status" value="1"/>
</dbReference>
<dbReference type="GO" id="GO:0016787">
    <property type="term" value="F:hydrolase activity"/>
    <property type="evidence" value="ECO:0007669"/>
    <property type="project" value="UniProtKB-KW"/>
</dbReference>
<keyword evidence="9 15" id="KW-0233">DNA recombination</keyword>
<comment type="similarity">
    <text evidence="1 15">Belongs to the helicase family. RecG subfamily.</text>
</comment>
<organism evidence="18 19">
    <name type="scientific">Fictibacillus barbaricus</name>
    <dbReference type="NCBI Taxonomy" id="182136"/>
    <lineage>
        <taxon>Bacteria</taxon>
        <taxon>Bacillati</taxon>
        <taxon>Bacillota</taxon>
        <taxon>Bacilli</taxon>
        <taxon>Bacillales</taxon>
        <taxon>Fictibacillaceae</taxon>
        <taxon>Fictibacillus</taxon>
    </lineage>
</organism>
<evidence type="ECO:0000256" key="2">
    <source>
        <dbReference type="ARBA" id="ARBA00017846"/>
    </source>
</evidence>
<dbReference type="PANTHER" id="PTHR47964:SF1">
    <property type="entry name" value="ATP-DEPENDENT DNA HELICASE HOMOLOG RECG, CHLOROPLASTIC"/>
    <property type="match status" value="1"/>
</dbReference>
<evidence type="ECO:0000259" key="17">
    <source>
        <dbReference type="PROSITE" id="PS51194"/>
    </source>
</evidence>
<reference evidence="18 19" key="1">
    <citation type="submission" date="2021-01" db="EMBL/GenBank/DDBJ databases">
        <title>Genome Sequencing of Type Strains.</title>
        <authorList>
            <person name="Lemaire J.F."/>
            <person name="Inderbitzin P."/>
            <person name="Collins S.B."/>
            <person name="Wespe N."/>
            <person name="Knight-Connoni V."/>
        </authorList>
    </citation>
    <scope>NUCLEOTIDE SEQUENCE [LARGE SCALE GENOMIC DNA]</scope>
    <source>
        <strain evidence="18 19">DSM 14730</strain>
    </source>
</reference>
<dbReference type="PROSITE" id="PS51194">
    <property type="entry name" value="HELICASE_CTER"/>
    <property type="match status" value="1"/>
</dbReference>
<dbReference type="InterPro" id="IPR011545">
    <property type="entry name" value="DEAD/DEAH_box_helicase_dom"/>
</dbReference>
<evidence type="ECO:0000256" key="1">
    <source>
        <dbReference type="ARBA" id="ARBA00007504"/>
    </source>
</evidence>
<dbReference type="InterPro" id="IPR045562">
    <property type="entry name" value="RecG_dom3_C"/>
</dbReference>
<evidence type="ECO:0000256" key="14">
    <source>
        <dbReference type="ARBA" id="ARBA00048988"/>
    </source>
</evidence>
<dbReference type="InterPro" id="IPR001650">
    <property type="entry name" value="Helicase_C-like"/>
</dbReference>
<dbReference type="InterPro" id="IPR033454">
    <property type="entry name" value="RecG_wedge"/>
</dbReference>
<dbReference type="PROSITE" id="PS51192">
    <property type="entry name" value="HELICASE_ATP_BIND_1"/>
    <property type="match status" value="1"/>
</dbReference>
<keyword evidence="8" id="KW-0238">DNA-binding</keyword>
<keyword evidence="4 15" id="KW-0227">DNA damage</keyword>
<evidence type="ECO:0000313" key="19">
    <source>
        <dbReference type="Proteomes" id="UP001319060"/>
    </source>
</evidence>
<dbReference type="NCBIfam" id="NF008165">
    <property type="entry name" value="PRK10917.1-3"/>
    <property type="match status" value="1"/>
</dbReference>
<feature type="domain" description="Helicase ATP-binding" evidence="16">
    <location>
        <begin position="302"/>
        <end position="463"/>
    </location>
</feature>
<feature type="domain" description="Helicase C-terminal" evidence="17">
    <location>
        <begin position="482"/>
        <end position="646"/>
    </location>
</feature>
<evidence type="ECO:0000256" key="3">
    <source>
        <dbReference type="ARBA" id="ARBA00022741"/>
    </source>
</evidence>
<evidence type="ECO:0000256" key="12">
    <source>
        <dbReference type="ARBA" id="ARBA00034617"/>
    </source>
</evidence>
<dbReference type="NCBIfam" id="NF008168">
    <property type="entry name" value="PRK10917.2-2"/>
    <property type="match status" value="1"/>
</dbReference>
<keyword evidence="6 15" id="KW-0347">Helicase</keyword>
<accession>A0ABS2ZGK9</accession>
<name>A0ABS2ZGK9_9BACL</name>
<evidence type="ECO:0000256" key="10">
    <source>
        <dbReference type="ARBA" id="ARBA00023204"/>
    </source>
</evidence>
<comment type="catalytic activity">
    <reaction evidence="12 15">
        <text>Couples ATP hydrolysis with the unwinding of duplex DNA by translocating in the 3'-5' direction.</text>
        <dbReference type="EC" id="5.6.2.4"/>
    </reaction>
</comment>
<dbReference type="Pfam" id="PF17191">
    <property type="entry name" value="RecG_wedge"/>
    <property type="match status" value="1"/>
</dbReference>
<evidence type="ECO:0000256" key="7">
    <source>
        <dbReference type="ARBA" id="ARBA00022840"/>
    </source>
</evidence>
<dbReference type="NCBIfam" id="TIGR00643">
    <property type="entry name" value="recG"/>
    <property type="match status" value="1"/>
</dbReference>
<dbReference type="CDD" id="cd17992">
    <property type="entry name" value="DEXHc_RecG"/>
    <property type="match status" value="1"/>
</dbReference>
<dbReference type="Pfam" id="PF00271">
    <property type="entry name" value="Helicase_C"/>
    <property type="match status" value="1"/>
</dbReference>
<dbReference type="CDD" id="cd18811">
    <property type="entry name" value="SF2_C_RecG"/>
    <property type="match status" value="1"/>
</dbReference>
<proteinExistence type="inferred from homology"/>
<comment type="function">
    <text evidence="15">Plays a critical role in recombination and DNA repair. Helps process Holliday junction intermediates to mature products by catalyzing branch migration. Has replication fork regression activity, unwinds stalled or blocked replication forks to make a HJ that can be resolved. Has a DNA unwinding activity characteristic of a DNA helicase with 3'-5' polarity.</text>
</comment>
<evidence type="ECO:0000256" key="8">
    <source>
        <dbReference type="ARBA" id="ARBA00023125"/>
    </source>
</evidence>
<dbReference type="Gene3D" id="2.40.50.140">
    <property type="entry name" value="Nucleic acid-binding proteins"/>
    <property type="match status" value="1"/>
</dbReference>
<evidence type="ECO:0000256" key="5">
    <source>
        <dbReference type="ARBA" id="ARBA00022801"/>
    </source>
</evidence>
<dbReference type="EC" id="5.6.2.4" evidence="13 15"/>
<keyword evidence="5 15" id="KW-0378">Hydrolase</keyword>
<evidence type="ECO:0000256" key="6">
    <source>
        <dbReference type="ARBA" id="ARBA00022806"/>
    </source>
</evidence>
<evidence type="ECO:0000256" key="9">
    <source>
        <dbReference type="ARBA" id="ARBA00023172"/>
    </source>
</evidence>
<evidence type="ECO:0000259" key="16">
    <source>
        <dbReference type="PROSITE" id="PS51192"/>
    </source>
</evidence>
<dbReference type="SMART" id="SM00490">
    <property type="entry name" value="HELICc"/>
    <property type="match status" value="1"/>
</dbReference>
<dbReference type="SMART" id="SM00487">
    <property type="entry name" value="DEXDc"/>
    <property type="match status" value="1"/>
</dbReference>
<keyword evidence="19" id="KW-1185">Reference proteome</keyword>
<dbReference type="InterPro" id="IPR004609">
    <property type="entry name" value="ATP-dep_DNA_helicase_RecG"/>
</dbReference>
<evidence type="ECO:0000256" key="4">
    <source>
        <dbReference type="ARBA" id="ARBA00022763"/>
    </source>
</evidence>
<dbReference type="SUPFAM" id="SSF52540">
    <property type="entry name" value="P-loop containing nucleoside triphosphate hydrolases"/>
    <property type="match status" value="2"/>
</dbReference>
<dbReference type="Gene3D" id="3.40.50.300">
    <property type="entry name" value="P-loop containing nucleotide triphosphate hydrolases"/>
    <property type="match status" value="2"/>
</dbReference>
<evidence type="ECO:0000256" key="13">
    <source>
        <dbReference type="ARBA" id="ARBA00034808"/>
    </source>
</evidence>
<dbReference type="InterPro" id="IPR012340">
    <property type="entry name" value="NA-bd_OB-fold"/>
</dbReference>
<gene>
    <name evidence="18" type="primary">recG</name>
    <name evidence="18" type="ORF">JYA64_11315</name>
</gene>
<evidence type="ECO:0000256" key="11">
    <source>
        <dbReference type="ARBA" id="ARBA00023235"/>
    </source>
</evidence>
<dbReference type="GO" id="GO:0003678">
    <property type="term" value="F:DNA helicase activity"/>
    <property type="evidence" value="ECO:0007669"/>
    <property type="project" value="UniProtKB-EC"/>
</dbReference>
<comment type="caution">
    <text evidence="18">The sequence shown here is derived from an EMBL/GenBank/DDBJ whole genome shotgun (WGS) entry which is preliminary data.</text>
</comment>
<comment type="catalytic activity">
    <reaction evidence="14 15">
        <text>ATP + H2O = ADP + phosphate + H(+)</text>
        <dbReference type="Rhea" id="RHEA:13065"/>
        <dbReference type="ChEBI" id="CHEBI:15377"/>
        <dbReference type="ChEBI" id="CHEBI:15378"/>
        <dbReference type="ChEBI" id="CHEBI:30616"/>
        <dbReference type="ChEBI" id="CHEBI:43474"/>
        <dbReference type="ChEBI" id="CHEBI:456216"/>
        <dbReference type="EC" id="5.6.2.4"/>
    </reaction>
</comment>
<keyword evidence="11" id="KW-0413">Isomerase</keyword>
<dbReference type="CDD" id="cd04488">
    <property type="entry name" value="RecG_wedge_OBF"/>
    <property type="match status" value="1"/>
</dbReference>
<dbReference type="InterPro" id="IPR014001">
    <property type="entry name" value="Helicase_ATP-bd"/>
</dbReference>
<keyword evidence="10 15" id="KW-0234">DNA repair</keyword>
<dbReference type="InterPro" id="IPR027417">
    <property type="entry name" value="P-loop_NTPase"/>
</dbReference>